<dbReference type="SFLD" id="SFLDG01086">
    <property type="entry name" value="elongater_protein-like"/>
    <property type="match status" value="1"/>
</dbReference>
<keyword evidence="7" id="KW-0819">tRNA processing</keyword>
<dbReference type="GO" id="GO:0005737">
    <property type="term" value="C:cytoplasm"/>
    <property type="evidence" value="ECO:0007669"/>
    <property type="project" value="TreeGrafter"/>
</dbReference>
<gene>
    <name evidence="17" type="ORF">DK846_12060</name>
</gene>
<dbReference type="Pfam" id="PF23613">
    <property type="entry name" value="ELP3_N"/>
    <property type="match status" value="1"/>
</dbReference>
<comment type="caution">
    <text evidence="17">The sequence shown here is derived from an EMBL/GenBank/DDBJ whole genome shotgun (WGS) entry which is preliminary data.</text>
</comment>
<dbReference type="PANTHER" id="PTHR11135">
    <property type="entry name" value="HISTONE ACETYLTRANSFERASE-RELATED"/>
    <property type="match status" value="1"/>
</dbReference>
<dbReference type="Proteomes" id="UP000245657">
    <property type="component" value="Unassembled WGS sequence"/>
</dbReference>
<evidence type="ECO:0000259" key="16">
    <source>
        <dbReference type="PROSITE" id="PS51186"/>
    </source>
</evidence>
<dbReference type="SMART" id="SM00729">
    <property type="entry name" value="Elp3"/>
    <property type="match status" value="1"/>
</dbReference>
<dbReference type="SUPFAM" id="SSF102114">
    <property type="entry name" value="Radical SAM enzymes"/>
    <property type="match status" value="1"/>
</dbReference>
<dbReference type="InterPro" id="IPR007197">
    <property type="entry name" value="rSAM"/>
</dbReference>
<name>A0A2V2MUG3_9EURY</name>
<dbReference type="PANTHER" id="PTHR11135:SF7">
    <property type="entry name" value="TRNA URIDINE(34) ACETYLTRANSFERASE"/>
    <property type="match status" value="1"/>
</dbReference>
<dbReference type="GO" id="GO:0000049">
    <property type="term" value="F:tRNA binding"/>
    <property type="evidence" value="ECO:0007669"/>
    <property type="project" value="UniProtKB-KW"/>
</dbReference>
<keyword evidence="9" id="KW-0694">RNA-binding</keyword>
<keyword evidence="12" id="KW-0012">Acyltransferase</keyword>
<evidence type="ECO:0000256" key="13">
    <source>
        <dbReference type="ARBA" id="ARBA00044771"/>
    </source>
</evidence>
<protein>
    <recommendedName>
        <fullName evidence="13">tRNA carboxymethyluridine synthase</fullName>
        <ecNumber evidence="13">2.3.1.311</ecNumber>
    </recommendedName>
</protein>
<dbReference type="InterPro" id="IPR000182">
    <property type="entry name" value="GNAT_dom"/>
</dbReference>
<keyword evidence="5" id="KW-0808">Transferase</keyword>
<dbReference type="GO" id="GO:0106261">
    <property type="term" value="F:tRNA uridine(34) acetyltransferase activity"/>
    <property type="evidence" value="ECO:0007669"/>
    <property type="project" value="UniProtKB-EC"/>
</dbReference>
<proteinExistence type="inferred from homology"/>
<keyword evidence="4" id="KW-0820">tRNA-binding</keyword>
<evidence type="ECO:0000256" key="6">
    <source>
        <dbReference type="ARBA" id="ARBA00022691"/>
    </source>
</evidence>
<comment type="cofactor">
    <cofactor evidence="15">
        <name>[4Fe-4S] cluster</name>
        <dbReference type="ChEBI" id="CHEBI:49883"/>
    </cofactor>
    <text evidence="15">Binds 1 [4Fe-4S] cluster. The cluster is coordinated with 3 cysteines and an exchangeable S-adenosyl-L-methionine.</text>
</comment>
<dbReference type="SUPFAM" id="SSF55729">
    <property type="entry name" value="Acyl-CoA N-acyltransferases (Nat)"/>
    <property type="match status" value="1"/>
</dbReference>
<dbReference type="GO" id="GO:0002926">
    <property type="term" value="P:tRNA wobble base 5-methoxycarbonylmethyl-2-thiouridinylation"/>
    <property type="evidence" value="ECO:0007669"/>
    <property type="project" value="TreeGrafter"/>
</dbReference>
<evidence type="ECO:0000256" key="9">
    <source>
        <dbReference type="ARBA" id="ARBA00022884"/>
    </source>
</evidence>
<evidence type="ECO:0000256" key="11">
    <source>
        <dbReference type="ARBA" id="ARBA00023014"/>
    </source>
</evidence>
<keyword evidence="10 15" id="KW-0408">Iron</keyword>
<dbReference type="InterPro" id="IPR056591">
    <property type="entry name" value="ELP3-like_N"/>
</dbReference>
<dbReference type="Pfam" id="PF16199">
    <property type="entry name" value="Radical_SAM_C"/>
    <property type="match status" value="1"/>
</dbReference>
<dbReference type="InterPro" id="IPR058240">
    <property type="entry name" value="rSAM_sf"/>
</dbReference>
<evidence type="ECO:0000256" key="14">
    <source>
        <dbReference type="ARBA" id="ARBA00047372"/>
    </source>
</evidence>
<dbReference type="InterPro" id="IPR032432">
    <property type="entry name" value="Radical_SAM_C"/>
</dbReference>
<dbReference type="PIRSF" id="PIRSF005669">
    <property type="entry name" value="Hist_AcTrfase_ELP3"/>
    <property type="match status" value="1"/>
</dbReference>
<comment type="pathway">
    <text evidence="1">tRNA modification.</text>
</comment>
<dbReference type="GeneID" id="97550261"/>
<feature type="binding site" evidence="15">
    <location>
        <position position="85"/>
    </location>
    <ligand>
        <name>[4Fe-4S] cluster</name>
        <dbReference type="ChEBI" id="CHEBI:49883"/>
        <note>4Fe-4S-S-AdoMet</note>
    </ligand>
</feature>
<evidence type="ECO:0000256" key="8">
    <source>
        <dbReference type="ARBA" id="ARBA00022723"/>
    </source>
</evidence>
<feature type="binding site" evidence="15">
    <location>
        <position position="90"/>
    </location>
    <ligand>
        <name>[4Fe-4S] cluster</name>
        <dbReference type="ChEBI" id="CHEBI:49883"/>
        <note>4Fe-4S-S-AdoMet</note>
    </ligand>
</feature>
<keyword evidence="3" id="KW-0004">4Fe-4S</keyword>
<evidence type="ECO:0000256" key="15">
    <source>
        <dbReference type="PIRSR" id="PIRSR005669-1"/>
    </source>
</evidence>
<evidence type="ECO:0000256" key="10">
    <source>
        <dbReference type="ARBA" id="ARBA00023004"/>
    </source>
</evidence>
<dbReference type="OrthoDB" id="49957at2157"/>
<dbReference type="EMBL" id="QGMY01000008">
    <property type="protein sequence ID" value="PWR71582.1"/>
    <property type="molecule type" value="Genomic_DNA"/>
</dbReference>
<dbReference type="InterPro" id="IPR016181">
    <property type="entry name" value="Acyl_CoA_acyltransferase"/>
</dbReference>
<feature type="binding site" evidence="15">
    <location>
        <position position="93"/>
    </location>
    <ligand>
        <name>[4Fe-4S] cluster</name>
        <dbReference type="ChEBI" id="CHEBI:49883"/>
        <note>4Fe-4S-S-AdoMet</note>
    </ligand>
</feature>
<dbReference type="EC" id="2.3.1.311" evidence="13"/>
<evidence type="ECO:0000256" key="3">
    <source>
        <dbReference type="ARBA" id="ARBA00022485"/>
    </source>
</evidence>
<comment type="catalytic activity">
    <reaction evidence="14">
        <text>uridine(34) in tRNA + acetyl-CoA + S-adenosyl-L-methionine + H2O = 5-(carboxymethyl)uridine(34) in tRNA + 5'-deoxyadenosine + L-methionine + CoA + 2 H(+)</text>
        <dbReference type="Rhea" id="RHEA:61020"/>
        <dbReference type="Rhea" id="RHEA-COMP:10407"/>
        <dbReference type="Rhea" id="RHEA-COMP:11727"/>
        <dbReference type="ChEBI" id="CHEBI:15377"/>
        <dbReference type="ChEBI" id="CHEBI:15378"/>
        <dbReference type="ChEBI" id="CHEBI:17319"/>
        <dbReference type="ChEBI" id="CHEBI:57287"/>
        <dbReference type="ChEBI" id="CHEBI:57288"/>
        <dbReference type="ChEBI" id="CHEBI:57844"/>
        <dbReference type="ChEBI" id="CHEBI:59789"/>
        <dbReference type="ChEBI" id="CHEBI:65315"/>
        <dbReference type="ChEBI" id="CHEBI:74882"/>
        <dbReference type="EC" id="2.3.1.311"/>
    </reaction>
    <physiologicalReaction direction="left-to-right" evidence="14">
        <dbReference type="Rhea" id="RHEA:61021"/>
    </physiologicalReaction>
</comment>
<dbReference type="RefSeq" id="WP_109969200.1">
    <property type="nucleotide sequence ID" value="NZ_CP176093.1"/>
</dbReference>
<evidence type="ECO:0000256" key="5">
    <source>
        <dbReference type="ARBA" id="ARBA00022679"/>
    </source>
</evidence>
<dbReference type="GO" id="GO:0051539">
    <property type="term" value="F:4 iron, 4 sulfur cluster binding"/>
    <property type="evidence" value="ECO:0007669"/>
    <property type="project" value="UniProtKB-KW"/>
</dbReference>
<dbReference type="Pfam" id="PF04055">
    <property type="entry name" value="Radical_SAM"/>
    <property type="match status" value="1"/>
</dbReference>
<evidence type="ECO:0000256" key="2">
    <source>
        <dbReference type="ARBA" id="ARBA00005494"/>
    </source>
</evidence>
<dbReference type="Pfam" id="PF00583">
    <property type="entry name" value="Acetyltransf_1"/>
    <property type="match status" value="1"/>
</dbReference>
<evidence type="ECO:0000256" key="1">
    <source>
        <dbReference type="ARBA" id="ARBA00005217"/>
    </source>
</evidence>
<dbReference type="NCBIfam" id="TIGR01211">
    <property type="entry name" value="ELP3"/>
    <property type="match status" value="1"/>
</dbReference>
<dbReference type="InterPro" id="IPR006638">
    <property type="entry name" value="Elp3/MiaA/NifB-like_rSAM"/>
</dbReference>
<evidence type="ECO:0000256" key="12">
    <source>
        <dbReference type="ARBA" id="ARBA00023315"/>
    </source>
</evidence>
<keyword evidence="18" id="KW-1185">Reference proteome</keyword>
<dbReference type="InterPro" id="IPR039661">
    <property type="entry name" value="ELP3"/>
</dbReference>
<keyword evidence="8 15" id="KW-0479">Metal-binding</keyword>
<evidence type="ECO:0000313" key="17">
    <source>
        <dbReference type="EMBL" id="PWR71582.1"/>
    </source>
</evidence>
<dbReference type="SFLD" id="SFLDF00344">
    <property type="entry name" value="ELP3-like"/>
    <property type="match status" value="1"/>
</dbReference>
<reference evidence="17 18" key="1">
    <citation type="submission" date="2018-05" db="EMBL/GenBank/DDBJ databases">
        <title>Draft genome of Methanospirillum lacunae Ki8-1.</title>
        <authorList>
            <person name="Dueholm M.S."/>
            <person name="Nielsen P.H."/>
            <person name="Bakmann L.F."/>
            <person name="Otzen D.E."/>
        </authorList>
    </citation>
    <scope>NUCLEOTIDE SEQUENCE [LARGE SCALE GENOMIC DNA]</scope>
    <source>
        <strain evidence="17 18">Ki8-1</strain>
    </source>
</reference>
<dbReference type="PROSITE" id="PS51186">
    <property type="entry name" value="GNAT"/>
    <property type="match status" value="1"/>
</dbReference>
<dbReference type="Gene3D" id="3.30.750.200">
    <property type="match status" value="1"/>
</dbReference>
<evidence type="ECO:0000256" key="4">
    <source>
        <dbReference type="ARBA" id="ARBA00022555"/>
    </source>
</evidence>
<accession>A0A2V2MUG3</accession>
<sequence>MDDETAYREIVSLLLVSDSKDCNLRRIVATVCKKYHLSRVPRNSEIFACATADERELLRPILLVKPSRTLSGVAPVAVMTSPAPCPHGKCLPCPGGPDHEYHSPQSYTGGEPAARRAFLHRFDPYDQTTARLSQFEQLGHHVDKAELIIMGGTITARDEEYQEWFTASCIRAMNEYESGSIPEFVPPSEEIGQRPVSEVTPLQPGERDSIFARNEEAKVRCVATTFETRPDWCRVEHIDRMLSLGVTKVELGVQHLDDRVLELNQRGCTVADAVKANTLLRDAGIKVGFHMMPNLPGSDANRDRLMFQELFSDQRFRPDFLKIYPTLITPGTDIEELHNQGGYDVYPEDELIDIVADAKAAIPEYCRLQRVQRDIPADRILAGSRHSNFRELAKQHLIEKGGVCRCIRCREIGRRSSDDEAVLQTLPYESCDGEERFISFVSGDSLIGFARLRLPGNTWRPETRDAAFTRELHVYGKVVPIGRSGSGEDRQHRRFGTELLTEAEQQAADAGYSRMAIMAGIGVRPYYRRLGYERSGPYMIRDLSA</sequence>
<dbReference type="Gene3D" id="3.40.630.30">
    <property type="match status" value="1"/>
</dbReference>
<comment type="similarity">
    <text evidence="2">Belongs to the ELP3 family.</text>
</comment>
<feature type="domain" description="N-acetyltransferase" evidence="16">
    <location>
        <begin position="387"/>
        <end position="545"/>
    </location>
</feature>
<keyword evidence="11 15" id="KW-0411">Iron-sulfur</keyword>
<dbReference type="InterPro" id="IPR034687">
    <property type="entry name" value="ELP3-like"/>
</dbReference>
<evidence type="ECO:0000313" key="18">
    <source>
        <dbReference type="Proteomes" id="UP000245657"/>
    </source>
</evidence>
<dbReference type="SFLD" id="SFLDS00029">
    <property type="entry name" value="Radical_SAM"/>
    <property type="match status" value="1"/>
</dbReference>
<organism evidence="17 18">
    <name type="scientific">Methanospirillum lacunae</name>
    <dbReference type="NCBI Taxonomy" id="668570"/>
    <lineage>
        <taxon>Archaea</taxon>
        <taxon>Methanobacteriati</taxon>
        <taxon>Methanobacteriota</taxon>
        <taxon>Stenosarchaea group</taxon>
        <taxon>Methanomicrobia</taxon>
        <taxon>Methanomicrobiales</taxon>
        <taxon>Methanospirillaceae</taxon>
        <taxon>Methanospirillum</taxon>
    </lineage>
</organism>
<keyword evidence="6" id="KW-0949">S-adenosyl-L-methionine</keyword>
<dbReference type="GO" id="GO:0046872">
    <property type="term" value="F:metal ion binding"/>
    <property type="evidence" value="ECO:0007669"/>
    <property type="project" value="UniProtKB-KW"/>
</dbReference>
<dbReference type="CDD" id="cd01335">
    <property type="entry name" value="Radical_SAM"/>
    <property type="match status" value="1"/>
</dbReference>
<dbReference type="AlphaFoldDB" id="A0A2V2MUG3"/>
<evidence type="ECO:0000256" key="7">
    <source>
        <dbReference type="ARBA" id="ARBA00022694"/>
    </source>
</evidence>